<dbReference type="EMBL" id="SJPW01000004">
    <property type="protein sequence ID" value="TWU54600.1"/>
    <property type="molecule type" value="Genomic_DNA"/>
</dbReference>
<feature type="transmembrane region" description="Helical" evidence="1">
    <location>
        <begin position="5"/>
        <end position="23"/>
    </location>
</feature>
<gene>
    <name evidence="2" type="ORF">Poly51_33190</name>
</gene>
<name>A0A5C6F267_9BACT</name>
<keyword evidence="1" id="KW-1133">Transmembrane helix</keyword>
<dbReference type="OrthoDB" id="280018at2"/>
<dbReference type="Proteomes" id="UP000318288">
    <property type="component" value="Unassembled WGS sequence"/>
</dbReference>
<protein>
    <submittedName>
        <fullName evidence="2">Uncharacterized protein</fullName>
    </submittedName>
</protein>
<proteinExistence type="predicted"/>
<keyword evidence="1" id="KW-0812">Transmembrane</keyword>
<accession>A0A5C6F267</accession>
<dbReference type="RefSeq" id="WP_146458788.1">
    <property type="nucleotide sequence ID" value="NZ_SJPW01000004.1"/>
</dbReference>
<keyword evidence="3" id="KW-1185">Reference proteome</keyword>
<evidence type="ECO:0000256" key="1">
    <source>
        <dbReference type="SAM" id="Phobius"/>
    </source>
</evidence>
<feature type="transmembrane region" description="Helical" evidence="1">
    <location>
        <begin position="58"/>
        <end position="77"/>
    </location>
</feature>
<comment type="caution">
    <text evidence="2">The sequence shown here is derived from an EMBL/GenBank/DDBJ whole genome shotgun (WGS) entry which is preliminary data.</text>
</comment>
<evidence type="ECO:0000313" key="2">
    <source>
        <dbReference type="EMBL" id="TWU54600.1"/>
    </source>
</evidence>
<sequence>MRRSIFIALGIMAIILGAEFLMIDSANLYAAGETRPASFINPAGSPSGNVSTWRPKEWMPWAFLSLGAITVLYAFTLPRRWRSGAIA</sequence>
<dbReference type="AlphaFoldDB" id="A0A5C6F267"/>
<keyword evidence="1" id="KW-0472">Membrane</keyword>
<evidence type="ECO:0000313" key="3">
    <source>
        <dbReference type="Proteomes" id="UP000318288"/>
    </source>
</evidence>
<reference evidence="2 3" key="1">
    <citation type="submission" date="2019-02" db="EMBL/GenBank/DDBJ databases">
        <title>Deep-cultivation of Planctomycetes and their phenomic and genomic characterization uncovers novel biology.</title>
        <authorList>
            <person name="Wiegand S."/>
            <person name="Jogler M."/>
            <person name="Boedeker C."/>
            <person name="Pinto D."/>
            <person name="Vollmers J."/>
            <person name="Rivas-Marin E."/>
            <person name="Kohn T."/>
            <person name="Peeters S.H."/>
            <person name="Heuer A."/>
            <person name="Rast P."/>
            <person name="Oberbeckmann S."/>
            <person name="Bunk B."/>
            <person name="Jeske O."/>
            <person name="Meyerdierks A."/>
            <person name="Storesund J.E."/>
            <person name="Kallscheuer N."/>
            <person name="Luecker S."/>
            <person name="Lage O.M."/>
            <person name="Pohl T."/>
            <person name="Merkel B.J."/>
            <person name="Hornburger P."/>
            <person name="Mueller R.-W."/>
            <person name="Bruemmer F."/>
            <person name="Labrenz M."/>
            <person name="Spormann A.M."/>
            <person name="Op Den Camp H."/>
            <person name="Overmann J."/>
            <person name="Amann R."/>
            <person name="Jetten M.S.M."/>
            <person name="Mascher T."/>
            <person name="Medema M.H."/>
            <person name="Devos D.P."/>
            <person name="Kaster A.-K."/>
            <person name="Ovreas L."/>
            <person name="Rohde M."/>
            <person name="Galperin M.Y."/>
            <person name="Jogler C."/>
        </authorList>
    </citation>
    <scope>NUCLEOTIDE SEQUENCE [LARGE SCALE GENOMIC DNA]</scope>
    <source>
        <strain evidence="2 3">Poly51</strain>
    </source>
</reference>
<organism evidence="2 3">
    <name type="scientific">Rubripirellula tenax</name>
    <dbReference type="NCBI Taxonomy" id="2528015"/>
    <lineage>
        <taxon>Bacteria</taxon>
        <taxon>Pseudomonadati</taxon>
        <taxon>Planctomycetota</taxon>
        <taxon>Planctomycetia</taxon>
        <taxon>Pirellulales</taxon>
        <taxon>Pirellulaceae</taxon>
        <taxon>Rubripirellula</taxon>
    </lineage>
</organism>